<accession>A0A364Y5H8</accession>
<evidence type="ECO:0000313" key="2">
    <source>
        <dbReference type="Proteomes" id="UP000251889"/>
    </source>
</evidence>
<gene>
    <name evidence="1" type="ORF">DQQ10_05745</name>
</gene>
<dbReference type="Proteomes" id="UP000251889">
    <property type="component" value="Unassembled WGS sequence"/>
</dbReference>
<dbReference type="RefSeq" id="WP_112745879.1">
    <property type="nucleotide sequence ID" value="NZ_QMFY01000002.1"/>
</dbReference>
<sequence length="65" mass="7548">MSYQTNEDNVYAVGTCITAKEAPAVELKITKYYRRVYYCSIVGNDTAKQKVYFERELVTPTEVRE</sequence>
<proteinExistence type="predicted"/>
<dbReference type="OrthoDB" id="1163789at2"/>
<dbReference type="EMBL" id="QMFY01000002">
    <property type="protein sequence ID" value="RAW02055.1"/>
    <property type="molecule type" value="Genomic_DNA"/>
</dbReference>
<organism evidence="1 2">
    <name type="scientific">Pseudochryseolinea flava</name>
    <dbReference type="NCBI Taxonomy" id="2059302"/>
    <lineage>
        <taxon>Bacteria</taxon>
        <taxon>Pseudomonadati</taxon>
        <taxon>Bacteroidota</taxon>
        <taxon>Cytophagia</taxon>
        <taxon>Cytophagales</taxon>
        <taxon>Fulvivirgaceae</taxon>
        <taxon>Pseudochryseolinea</taxon>
    </lineage>
</organism>
<dbReference type="AlphaFoldDB" id="A0A364Y5H8"/>
<protein>
    <submittedName>
        <fullName evidence="1">Uncharacterized protein</fullName>
    </submittedName>
</protein>
<evidence type="ECO:0000313" key="1">
    <source>
        <dbReference type="EMBL" id="RAW02055.1"/>
    </source>
</evidence>
<reference evidence="1 2" key="1">
    <citation type="submission" date="2018-06" db="EMBL/GenBank/DDBJ databases">
        <title>Chryseolinea flavus sp. nov., a member of the phylum Bacteroidetes isolated from soil.</title>
        <authorList>
            <person name="Li Y."/>
            <person name="Wang J."/>
        </authorList>
    </citation>
    <scope>NUCLEOTIDE SEQUENCE [LARGE SCALE GENOMIC DNA]</scope>
    <source>
        <strain evidence="1 2">SDU1-6</strain>
    </source>
</reference>
<keyword evidence="2" id="KW-1185">Reference proteome</keyword>
<name>A0A364Y5H8_9BACT</name>
<comment type="caution">
    <text evidence="1">The sequence shown here is derived from an EMBL/GenBank/DDBJ whole genome shotgun (WGS) entry which is preliminary data.</text>
</comment>